<accession>A0ABD4SUN9</accession>
<proteinExistence type="predicted"/>
<gene>
    <name evidence="2" type="ORF">LH440_16435</name>
</gene>
<comment type="caution">
    <text evidence="2">The sequence shown here is derived from an EMBL/GenBank/DDBJ whole genome shotgun (WGS) entry which is preliminary data.</text>
</comment>
<dbReference type="RefSeq" id="WP_239894720.1">
    <property type="nucleotide sequence ID" value="NZ_JAJAXM010000067.1"/>
</dbReference>
<evidence type="ECO:0000313" key="3">
    <source>
        <dbReference type="Proteomes" id="UP001200247"/>
    </source>
</evidence>
<reference evidence="2 3" key="1">
    <citation type="submission" date="2021-10" db="EMBL/GenBank/DDBJ databases">
        <title>Whole-genome sequencing analysis of Laribacter hongkongensis: virulence gene profiles, carbohydrate-active enzyme prediction, and antimicrobial resistance characterization.</title>
        <authorList>
            <person name="Yuan P."/>
            <person name="Zhan Y."/>
            <person name="Chen D."/>
        </authorList>
    </citation>
    <scope>NUCLEOTIDE SEQUENCE [LARGE SCALE GENOMIC DNA]</scope>
    <source>
        <strain evidence="2 3">W67</strain>
    </source>
</reference>
<feature type="compositionally biased region" description="Low complexity" evidence="1">
    <location>
        <begin position="151"/>
        <end position="168"/>
    </location>
</feature>
<feature type="region of interest" description="Disordered" evidence="1">
    <location>
        <begin position="92"/>
        <end position="177"/>
    </location>
</feature>
<dbReference type="AlphaFoldDB" id="A0ABD4SUN9"/>
<sequence length="232" mass="26060">MEDDRMRSMAHLRVLMAIGNHSDKNGWSRPSLKRIGVLAGKKDKPLSKPYVSEIISDLEAWGYLTRNAQTRDDGGQTSNLYRVIFDCGDPEPCPLDPVPDGADPHSVSQNPPFGMSEPPVRPHRNEPPVRSHGTEPHKNNPIEQRKEKTTVDQQAKQPAADAVVPADADTADKVRKPRLDPQRLLDLFHEHCPTLPRVRLLTDSRKQAMRSRWVQVSRDMGRYDTGDVQAGL</sequence>
<feature type="non-terminal residue" evidence="2">
    <location>
        <position position="232"/>
    </location>
</feature>
<evidence type="ECO:0000313" key="2">
    <source>
        <dbReference type="EMBL" id="MCG9027455.1"/>
    </source>
</evidence>
<feature type="compositionally biased region" description="Basic and acidic residues" evidence="1">
    <location>
        <begin position="123"/>
        <end position="150"/>
    </location>
</feature>
<protein>
    <submittedName>
        <fullName evidence="2">Helix-turn-helix domain-containing protein</fullName>
    </submittedName>
</protein>
<evidence type="ECO:0000256" key="1">
    <source>
        <dbReference type="SAM" id="MobiDB-lite"/>
    </source>
</evidence>
<organism evidence="2 3">
    <name type="scientific">Laribacter hongkongensis</name>
    <dbReference type="NCBI Taxonomy" id="168471"/>
    <lineage>
        <taxon>Bacteria</taxon>
        <taxon>Pseudomonadati</taxon>
        <taxon>Pseudomonadota</taxon>
        <taxon>Betaproteobacteria</taxon>
        <taxon>Neisseriales</taxon>
        <taxon>Aquaspirillaceae</taxon>
        <taxon>Laribacter</taxon>
    </lineage>
</organism>
<name>A0ABD4SUN9_9NEIS</name>
<dbReference type="EMBL" id="JAJAXM010000067">
    <property type="protein sequence ID" value="MCG9027455.1"/>
    <property type="molecule type" value="Genomic_DNA"/>
</dbReference>
<dbReference type="Proteomes" id="UP001200247">
    <property type="component" value="Unassembled WGS sequence"/>
</dbReference>